<accession>A0A453MMA4</accession>
<keyword evidence="2" id="KW-1185">Reference proteome</keyword>
<sequence length="37" mass="4553">MDGSTWRTNKFTDFSPFLMPHPCDSYLWERHLFHRVP</sequence>
<dbReference type="Proteomes" id="UP000015105">
    <property type="component" value="Chromosome 5D"/>
</dbReference>
<name>A0A453MMA4_AEGTS</name>
<reference evidence="2" key="1">
    <citation type="journal article" date="2014" name="Science">
        <title>Ancient hybridizations among the ancestral genomes of bread wheat.</title>
        <authorList>
            <consortium name="International Wheat Genome Sequencing Consortium,"/>
            <person name="Marcussen T."/>
            <person name="Sandve S.R."/>
            <person name="Heier L."/>
            <person name="Spannagl M."/>
            <person name="Pfeifer M."/>
            <person name="Jakobsen K.S."/>
            <person name="Wulff B.B."/>
            <person name="Steuernagel B."/>
            <person name="Mayer K.F."/>
            <person name="Olsen O.A."/>
        </authorList>
    </citation>
    <scope>NUCLEOTIDE SEQUENCE [LARGE SCALE GENOMIC DNA]</scope>
    <source>
        <strain evidence="2">cv. AL8/78</strain>
    </source>
</reference>
<protein>
    <submittedName>
        <fullName evidence="1">Uncharacterized protein</fullName>
    </submittedName>
</protein>
<proteinExistence type="predicted"/>
<dbReference type="EnsemblPlants" id="AET5Gv21239900.10">
    <property type="protein sequence ID" value="AET5Gv21239900.10"/>
    <property type="gene ID" value="AET5Gv21239900"/>
</dbReference>
<evidence type="ECO:0000313" key="2">
    <source>
        <dbReference type="Proteomes" id="UP000015105"/>
    </source>
</evidence>
<reference evidence="1" key="4">
    <citation type="submission" date="2019-03" db="UniProtKB">
        <authorList>
            <consortium name="EnsemblPlants"/>
        </authorList>
    </citation>
    <scope>IDENTIFICATION</scope>
</reference>
<dbReference type="Gramene" id="AET5Gv21239900.10">
    <property type="protein sequence ID" value="AET5Gv21239900.10"/>
    <property type="gene ID" value="AET5Gv21239900"/>
</dbReference>
<dbReference type="EnsemblPlants" id="AET5Gv21239900.11">
    <property type="protein sequence ID" value="AET5Gv21239900.11"/>
    <property type="gene ID" value="AET5Gv21239900"/>
</dbReference>
<organism evidence="1 2">
    <name type="scientific">Aegilops tauschii subsp. strangulata</name>
    <name type="common">Goatgrass</name>
    <dbReference type="NCBI Taxonomy" id="200361"/>
    <lineage>
        <taxon>Eukaryota</taxon>
        <taxon>Viridiplantae</taxon>
        <taxon>Streptophyta</taxon>
        <taxon>Embryophyta</taxon>
        <taxon>Tracheophyta</taxon>
        <taxon>Spermatophyta</taxon>
        <taxon>Magnoliopsida</taxon>
        <taxon>Liliopsida</taxon>
        <taxon>Poales</taxon>
        <taxon>Poaceae</taxon>
        <taxon>BOP clade</taxon>
        <taxon>Pooideae</taxon>
        <taxon>Triticodae</taxon>
        <taxon>Triticeae</taxon>
        <taxon>Triticinae</taxon>
        <taxon>Aegilops</taxon>
    </lineage>
</organism>
<reference evidence="2" key="2">
    <citation type="journal article" date="2017" name="Nat. Plants">
        <title>The Aegilops tauschii genome reveals multiple impacts of transposons.</title>
        <authorList>
            <person name="Zhao G."/>
            <person name="Zou C."/>
            <person name="Li K."/>
            <person name="Wang K."/>
            <person name="Li T."/>
            <person name="Gao L."/>
            <person name="Zhang X."/>
            <person name="Wang H."/>
            <person name="Yang Z."/>
            <person name="Liu X."/>
            <person name="Jiang W."/>
            <person name="Mao L."/>
            <person name="Kong X."/>
            <person name="Jiao Y."/>
            <person name="Jia J."/>
        </authorList>
    </citation>
    <scope>NUCLEOTIDE SEQUENCE [LARGE SCALE GENOMIC DNA]</scope>
    <source>
        <strain evidence="2">cv. AL8/78</strain>
    </source>
</reference>
<reference evidence="1" key="3">
    <citation type="journal article" date="2017" name="Nature">
        <title>Genome sequence of the progenitor of the wheat D genome Aegilops tauschii.</title>
        <authorList>
            <person name="Luo M.C."/>
            <person name="Gu Y.Q."/>
            <person name="Puiu D."/>
            <person name="Wang H."/>
            <person name="Twardziok S.O."/>
            <person name="Deal K.R."/>
            <person name="Huo N."/>
            <person name="Zhu T."/>
            <person name="Wang L."/>
            <person name="Wang Y."/>
            <person name="McGuire P.E."/>
            <person name="Liu S."/>
            <person name="Long H."/>
            <person name="Ramasamy R.K."/>
            <person name="Rodriguez J.C."/>
            <person name="Van S.L."/>
            <person name="Yuan L."/>
            <person name="Wang Z."/>
            <person name="Xia Z."/>
            <person name="Xiao L."/>
            <person name="Anderson O.D."/>
            <person name="Ouyang S."/>
            <person name="Liang Y."/>
            <person name="Zimin A.V."/>
            <person name="Pertea G."/>
            <person name="Qi P."/>
            <person name="Bennetzen J.L."/>
            <person name="Dai X."/>
            <person name="Dawson M.W."/>
            <person name="Muller H.G."/>
            <person name="Kugler K."/>
            <person name="Rivarola-Duarte L."/>
            <person name="Spannagl M."/>
            <person name="Mayer K.F.X."/>
            <person name="Lu F.H."/>
            <person name="Bevan M.W."/>
            <person name="Leroy P."/>
            <person name="Li P."/>
            <person name="You F.M."/>
            <person name="Sun Q."/>
            <person name="Liu Z."/>
            <person name="Lyons E."/>
            <person name="Wicker T."/>
            <person name="Salzberg S.L."/>
            <person name="Devos K.M."/>
            <person name="Dvorak J."/>
        </authorList>
    </citation>
    <scope>NUCLEOTIDE SEQUENCE [LARGE SCALE GENOMIC DNA]</scope>
    <source>
        <strain evidence="1">cv. AL8/78</strain>
    </source>
</reference>
<dbReference type="Gramene" id="AET5Gv21239900.11">
    <property type="protein sequence ID" value="AET5Gv21239900.11"/>
    <property type="gene ID" value="AET5Gv21239900"/>
</dbReference>
<dbReference type="AlphaFoldDB" id="A0A453MMA4"/>
<reference evidence="1" key="5">
    <citation type="journal article" date="2021" name="G3 (Bethesda)">
        <title>Aegilops tauschii genome assembly Aet v5.0 features greater sequence contiguity and improved annotation.</title>
        <authorList>
            <person name="Wang L."/>
            <person name="Zhu T."/>
            <person name="Rodriguez J.C."/>
            <person name="Deal K.R."/>
            <person name="Dubcovsky J."/>
            <person name="McGuire P.E."/>
            <person name="Lux T."/>
            <person name="Spannagl M."/>
            <person name="Mayer K.F.X."/>
            <person name="Baldrich P."/>
            <person name="Meyers B.C."/>
            <person name="Huo N."/>
            <person name="Gu Y.Q."/>
            <person name="Zhou H."/>
            <person name="Devos K.M."/>
            <person name="Bennetzen J.L."/>
            <person name="Unver T."/>
            <person name="Budak H."/>
            <person name="Gulick P.J."/>
            <person name="Galiba G."/>
            <person name="Kalapos B."/>
            <person name="Nelson D.R."/>
            <person name="Li P."/>
            <person name="You F.M."/>
            <person name="Luo M.C."/>
            <person name="Dvorak J."/>
        </authorList>
    </citation>
    <scope>NUCLEOTIDE SEQUENCE [LARGE SCALE GENOMIC DNA]</scope>
    <source>
        <strain evidence="1">cv. AL8/78</strain>
    </source>
</reference>
<evidence type="ECO:0000313" key="1">
    <source>
        <dbReference type="EnsemblPlants" id="AET5Gv21239900.10"/>
    </source>
</evidence>